<keyword evidence="3" id="KW-1185">Reference proteome</keyword>
<dbReference type="Pfam" id="PF13781">
    <property type="entry name" value="DoxX_3"/>
    <property type="match status" value="1"/>
</dbReference>
<organism evidence="2 3">
    <name type="scientific">Pseudomonas fluvialis</name>
    <dbReference type="NCBI Taxonomy" id="1793966"/>
    <lineage>
        <taxon>Bacteria</taxon>
        <taxon>Pseudomonadati</taxon>
        <taxon>Pseudomonadota</taxon>
        <taxon>Gammaproteobacteria</taxon>
        <taxon>Pseudomonadales</taxon>
        <taxon>Pseudomonadaceae</taxon>
        <taxon>Pseudomonas</taxon>
    </lineage>
</organism>
<proteinExistence type="predicted"/>
<name>A0A7X0BSG0_9PSED</name>
<keyword evidence="1" id="KW-0812">Transmembrane</keyword>
<dbReference type="EMBL" id="JACHLL010000003">
    <property type="protein sequence ID" value="MBB6341758.1"/>
    <property type="molecule type" value="Genomic_DNA"/>
</dbReference>
<feature type="transmembrane region" description="Helical" evidence="1">
    <location>
        <begin position="52"/>
        <end position="70"/>
    </location>
</feature>
<dbReference type="RefSeq" id="WP_184682754.1">
    <property type="nucleotide sequence ID" value="NZ_JACHLL010000003.1"/>
</dbReference>
<feature type="transmembrane region" description="Helical" evidence="1">
    <location>
        <begin position="77"/>
        <end position="96"/>
    </location>
</feature>
<reference evidence="2 3" key="1">
    <citation type="submission" date="2020-08" db="EMBL/GenBank/DDBJ databases">
        <title>Functional genomics of gut bacteria from endangered species of beetles.</title>
        <authorList>
            <person name="Carlos-Shanley C."/>
        </authorList>
    </citation>
    <scope>NUCLEOTIDE SEQUENCE [LARGE SCALE GENOMIC DNA]</scope>
    <source>
        <strain evidence="2 3">S00202</strain>
    </source>
</reference>
<protein>
    <submittedName>
        <fullName evidence="2">Putative membrane protein YphA (DoxX/SURF4 family)</fullName>
    </submittedName>
</protein>
<dbReference type="AlphaFoldDB" id="A0A7X0BSG0"/>
<dbReference type="Proteomes" id="UP000557193">
    <property type="component" value="Unassembled WGS sequence"/>
</dbReference>
<feature type="transmembrane region" description="Helical" evidence="1">
    <location>
        <begin position="12"/>
        <end position="32"/>
    </location>
</feature>
<evidence type="ECO:0000313" key="2">
    <source>
        <dbReference type="EMBL" id="MBB6341758.1"/>
    </source>
</evidence>
<keyword evidence="1" id="KW-0472">Membrane</keyword>
<evidence type="ECO:0000256" key="1">
    <source>
        <dbReference type="SAM" id="Phobius"/>
    </source>
</evidence>
<keyword evidence="1" id="KW-1133">Transmembrane helix</keyword>
<accession>A0A7X0BSG0</accession>
<gene>
    <name evidence="2" type="ORF">HNP49_001926</name>
</gene>
<feature type="transmembrane region" description="Helical" evidence="1">
    <location>
        <begin position="102"/>
        <end position="122"/>
    </location>
</feature>
<dbReference type="InterPro" id="IPR025695">
    <property type="entry name" value="DoxX-like"/>
</dbReference>
<comment type="caution">
    <text evidence="2">The sequence shown here is derived from an EMBL/GenBank/DDBJ whole genome shotgun (WGS) entry which is preliminary data.</text>
</comment>
<evidence type="ECO:0000313" key="3">
    <source>
        <dbReference type="Proteomes" id="UP000557193"/>
    </source>
</evidence>
<sequence>MTDAERLRIAWLVRGSLALLFAYHGLVPKLLWLSTDEVRMISAHGWANAAPIAYAAGLAELLWAALLLIFRQARWPLLVSAVLLLGLLLDVLWFAPDLLRQAFNPFSTNMLGLALCLIGWWVSAPRLAAD</sequence>